<name>A0A2N9IKG1_FAGSY</name>
<dbReference type="InterPro" id="IPR004873">
    <property type="entry name" value="BURP_dom"/>
</dbReference>
<dbReference type="PROSITE" id="PS51277">
    <property type="entry name" value="BURP"/>
    <property type="match status" value="1"/>
</dbReference>
<dbReference type="PANTHER" id="PTHR31236:SF32">
    <property type="entry name" value="BURP DOMAIN PROTEIN USPL1-LIKE"/>
    <property type="match status" value="1"/>
</dbReference>
<reference evidence="3" key="1">
    <citation type="submission" date="2018-02" db="EMBL/GenBank/DDBJ databases">
        <authorList>
            <person name="Cohen D.B."/>
            <person name="Kent A.D."/>
        </authorList>
    </citation>
    <scope>NUCLEOTIDE SEQUENCE</scope>
</reference>
<sequence length="315" mass="35785">MALRFVSLILISNLLHLMCDHGYGLRKMTEQYQWQESRTHEQENEKLKKMKDPQENNILVMKYSRTDGLHQENNMHSHPLSHMGDHIFFTINDLHVGKTMSIKFTPQDPSSLPLFLAREEADSIPFSMTELPKLFQLFSISQASPQAKAIENTLKECESKPIKGETKFCATSLESMVDYVHDIFGSQTHCKILTTTRSSKSTTLQHNYTFQEVKEVSTSNVVACHTAPYPYAVYQCHSQKSKKKVFKISLRGVLDEERVITAIFVCHMDTSAWPPNHISFRLLGLKPGTSSSLGSLLSNLIDHVSICLCVYEGDL</sequence>
<evidence type="ECO:0000256" key="1">
    <source>
        <dbReference type="SAM" id="SignalP"/>
    </source>
</evidence>
<dbReference type="SMART" id="SM01045">
    <property type="entry name" value="BURP"/>
    <property type="match status" value="1"/>
</dbReference>
<proteinExistence type="predicted"/>
<gene>
    <name evidence="3" type="ORF">FSB_LOCUS52451</name>
</gene>
<dbReference type="InterPro" id="IPR044816">
    <property type="entry name" value="BURP"/>
</dbReference>
<dbReference type="Pfam" id="PF03181">
    <property type="entry name" value="BURP"/>
    <property type="match status" value="1"/>
</dbReference>
<feature type="chain" id="PRO_5014970886" description="BURP domain-containing protein" evidence="1">
    <location>
        <begin position="25"/>
        <end position="315"/>
    </location>
</feature>
<feature type="domain" description="BURP" evidence="2">
    <location>
        <begin position="88"/>
        <end position="315"/>
    </location>
</feature>
<protein>
    <recommendedName>
        <fullName evidence="2">BURP domain-containing protein</fullName>
    </recommendedName>
</protein>
<feature type="signal peptide" evidence="1">
    <location>
        <begin position="1"/>
        <end position="24"/>
    </location>
</feature>
<evidence type="ECO:0000313" key="3">
    <source>
        <dbReference type="EMBL" id="SPD24569.1"/>
    </source>
</evidence>
<accession>A0A2N9IKG1</accession>
<dbReference type="PANTHER" id="PTHR31236">
    <property type="entry name" value="BURP DOMAIN PROTEIN USPL1-LIKE"/>
    <property type="match status" value="1"/>
</dbReference>
<organism evidence="3">
    <name type="scientific">Fagus sylvatica</name>
    <name type="common">Beechnut</name>
    <dbReference type="NCBI Taxonomy" id="28930"/>
    <lineage>
        <taxon>Eukaryota</taxon>
        <taxon>Viridiplantae</taxon>
        <taxon>Streptophyta</taxon>
        <taxon>Embryophyta</taxon>
        <taxon>Tracheophyta</taxon>
        <taxon>Spermatophyta</taxon>
        <taxon>Magnoliopsida</taxon>
        <taxon>eudicotyledons</taxon>
        <taxon>Gunneridae</taxon>
        <taxon>Pentapetalae</taxon>
        <taxon>rosids</taxon>
        <taxon>fabids</taxon>
        <taxon>Fagales</taxon>
        <taxon>Fagaceae</taxon>
        <taxon>Fagus</taxon>
    </lineage>
</organism>
<dbReference type="EMBL" id="OIVN01005935">
    <property type="protein sequence ID" value="SPD24569.1"/>
    <property type="molecule type" value="Genomic_DNA"/>
</dbReference>
<keyword evidence="1" id="KW-0732">Signal</keyword>
<dbReference type="AlphaFoldDB" id="A0A2N9IKG1"/>
<evidence type="ECO:0000259" key="2">
    <source>
        <dbReference type="PROSITE" id="PS51277"/>
    </source>
</evidence>